<dbReference type="OMA" id="NTENREA"/>
<dbReference type="InterPro" id="IPR036465">
    <property type="entry name" value="vWFA_dom_sf"/>
</dbReference>
<dbReference type="Proteomes" id="UP001165740">
    <property type="component" value="Chromosome 6"/>
</dbReference>
<dbReference type="GeneID" id="106059261"/>
<evidence type="ECO:0000313" key="2">
    <source>
        <dbReference type="Proteomes" id="UP001165740"/>
    </source>
</evidence>
<keyword evidence="2" id="KW-1185">Reference proteome</keyword>
<accession>A0A9W3AL56</accession>
<feature type="region of interest" description="Disordered" evidence="1">
    <location>
        <begin position="1"/>
        <end position="42"/>
    </location>
</feature>
<dbReference type="Gene3D" id="3.40.50.410">
    <property type="entry name" value="von Willebrand factor, type A domain"/>
    <property type="match status" value="1"/>
</dbReference>
<dbReference type="AlphaFoldDB" id="A0A9W3AL56"/>
<sequence>MSTGYHHGRGRRRFKGNASNQRGRNGRNLKSRGRFRYKQRNNENLSVAEKSADCNIEKNEYDIEKDSKIFFTGTASTDQHLTAQNTNRLRYAATLAVLVKSKIQITQNACIKALAMAWARGDYEMASSFLQLHSHFGLTEVLKSLTMLDAGRQVRGLEKRLKYLQLSVNKVKPQKIGKLKSDIDNLNRLKPPMGSASGAICKHVRKWVQEFKAEDLEFFAIHFPKDPWIKLADLCHLKPERDFPSAKWFLSYCFGTGSPPVESMVEICQTLSEENVNDLIQIWEIPYSVLKKYKDKLNPESKRRIAEYEPKLDTILWWYEDLRCTEVDEVISKRLESGEEVNLPNGKLLERLLTIFLLRNPHLDNCLNNSVELVREPEIENFLARLIDVTEPRLTSLSLSGHIGNHQWLDATMTSVNLESPIVIIGDASGSMQTAIRTSTIIASLLTVICSAKLVFFNDKSSDAPFLPKTVREILKLAATTIADGGTTPAASLMPFYASKEIVKTFIIVTDEEENGEIDGYRFAPLYKKYFEEVFPANLVFVSFLRNQHSKGQMITALNELGYHPKQIKLETSRPDLTKLDDLFAQMSAVTTSSFIDQLNEAESLAKSLGISHLYSTIKDNDGYKTDIDTGTH</sequence>
<dbReference type="RefSeq" id="XP_055887995.1">
    <property type="nucleotide sequence ID" value="XM_056032020.1"/>
</dbReference>
<dbReference type="OrthoDB" id="301415at2759"/>
<gene>
    <name evidence="3" type="primary">LOC106059261</name>
</gene>
<feature type="compositionally biased region" description="Basic residues" evidence="1">
    <location>
        <begin position="24"/>
        <end position="39"/>
    </location>
</feature>
<dbReference type="SUPFAM" id="SSF53300">
    <property type="entry name" value="vWA-like"/>
    <property type="match status" value="1"/>
</dbReference>
<protein>
    <submittedName>
        <fullName evidence="3">Uncharacterized protein LOC106059261 isoform X1</fullName>
    </submittedName>
</protein>
<evidence type="ECO:0000313" key="3">
    <source>
        <dbReference type="RefSeq" id="XP_055887995.1"/>
    </source>
</evidence>
<reference evidence="3" key="1">
    <citation type="submission" date="2025-08" db="UniProtKB">
        <authorList>
            <consortium name="RefSeq"/>
        </authorList>
    </citation>
    <scope>IDENTIFICATION</scope>
</reference>
<name>A0A9W3AL56_BIOGL</name>
<proteinExistence type="predicted"/>
<organism evidence="2 3">
    <name type="scientific">Biomphalaria glabrata</name>
    <name type="common">Bloodfluke planorb</name>
    <name type="synonym">Freshwater snail</name>
    <dbReference type="NCBI Taxonomy" id="6526"/>
    <lineage>
        <taxon>Eukaryota</taxon>
        <taxon>Metazoa</taxon>
        <taxon>Spiralia</taxon>
        <taxon>Lophotrochozoa</taxon>
        <taxon>Mollusca</taxon>
        <taxon>Gastropoda</taxon>
        <taxon>Heterobranchia</taxon>
        <taxon>Euthyneura</taxon>
        <taxon>Panpulmonata</taxon>
        <taxon>Hygrophila</taxon>
        <taxon>Lymnaeoidea</taxon>
        <taxon>Planorbidae</taxon>
        <taxon>Biomphalaria</taxon>
    </lineage>
</organism>
<evidence type="ECO:0000256" key="1">
    <source>
        <dbReference type="SAM" id="MobiDB-lite"/>
    </source>
</evidence>
<feature type="compositionally biased region" description="Basic residues" evidence="1">
    <location>
        <begin position="1"/>
        <end position="15"/>
    </location>
</feature>